<evidence type="ECO:0000256" key="2">
    <source>
        <dbReference type="ARBA" id="ARBA00049106"/>
    </source>
</evidence>
<dbReference type="NCBIfam" id="TIGR00026">
    <property type="entry name" value="hi_GC_TIGR00026"/>
    <property type="match status" value="1"/>
</dbReference>
<evidence type="ECO:0000313" key="3">
    <source>
        <dbReference type="EMBL" id="MCM4079757.1"/>
    </source>
</evidence>
<reference evidence="3 4" key="1">
    <citation type="submission" date="2022-06" db="EMBL/GenBank/DDBJ databases">
        <title>Actinoplanes abujensis sp. nov., isolated from Nigerian arid soil.</title>
        <authorList>
            <person name="Ding P."/>
        </authorList>
    </citation>
    <scope>NUCLEOTIDE SEQUENCE [LARGE SCALE GENOMIC DNA]</scope>
    <source>
        <strain evidence="4">TRM88002</strain>
    </source>
</reference>
<comment type="catalytic activity">
    <reaction evidence="2">
        <text>oxidized coenzyme F420-(gamma-L-Glu)(n) + a quinol + H(+) = reduced coenzyme F420-(gamma-L-Glu)(n) + a quinone</text>
        <dbReference type="Rhea" id="RHEA:39663"/>
        <dbReference type="Rhea" id="RHEA-COMP:12939"/>
        <dbReference type="Rhea" id="RHEA-COMP:14378"/>
        <dbReference type="ChEBI" id="CHEBI:15378"/>
        <dbReference type="ChEBI" id="CHEBI:24646"/>
        <dbReference type="ChEBI" id="CHEBI:132124"/>
        <dbReference type="ChEBI" id="CHEBI:133980"/>
        <dbReference type="ChEBI" id="CHEBI:139511"/>
    </reaction>
</comment>
<sequence>MPNPFNQQIIDEFRANGGRVGGPFAGSELILLTTRGARSGNAHTTPLGVQPDGERILVIASAAGAPQNPDWFHNVRKHPRVTVETGSETYEATAVPLTGEERDQAFARAAADDPGWADYQAKTTRTIPVVALSRI</sequence>
<comment type="similarity">
    <text evidence="1">Belongs to the F420H(2)-dependent quinone reductase family.</text>
</comment>
<dbReference type="Proteomes" id="UP001523216">
    <property type="component" value="Unassembled WGS sequence"/>
</dbReference>
<comment type="caution">
    <text evidence="3">The sequence shown here is derived from an EMBL/GenBank/DDBJ whole genome shotgun (WGS) entry which is preliminary data.</text>
</comment>
<dbReference type="RefSeq" id="WP_251799602.1">
    <property type="nucleotide sequence ID" value="NZ_JAMQOL010000024.1"/>
</dbReference>
<evidence type="ECO:0000256" key="1">
    <source>
        <dbReference type="ARBA" id="ARBA00008710"/>
    </source>
</evidence>
<dbReference type="SUPFAM" id="SSF50475">
    <property type="entry name" value="FMN-binding split barrel"/>
    <property type="match status" value="1"/>
</dbReference>
<dbReference type="EMBL" id="JAMQOL010000024">
    <property type="protein sequence ID" value="MCM4079757.1"/>
    <property type="molecule type" value="Genomic_DNA"/>
</dbReference>
<protein>
    <submittedName>
        <fullName evidence="3">Nitroreductase family deazaflavin-dependent oxidoreductase</fullName>
    </submittedName>
</protein>
<dbReference type="Pfam" id="PF04075">
    <property type="entry name" value="F420H2_quin_red"/>
    <property type="match status" value="1"/>
</dbReference>
<evidence type="ECO:0000313" key="4">
    <source>
        <dbReference type="Proteomes" id="UP001523216"/>
    </source>
</evidence>
<dbReference type="InterPro" id="IPR004378">
    <property type="entry name" value="F420H2_quin_Rdtase"/>
</dbReference>
<organism evidence="3 4">
    <name type="scientific">Paractinoplanes hotanensis</name>
    <dbReference type="NCBI Taxonomy" id="2906497"/>
    <lineage>
        <taxon>Bacteria</taxon>
        <taxon>Bacillati</taxon>
        <taxon>Actinomycetota</taxon>
        <taxon>Actinomycetes</taxon>
        <taxon>Micromonosporales</taxon>
        <taxon>Micromonosporaceae</taxon>
        <taxon>Paractinoplanes</taxon>
    </lineage>
</organism>
<gene>
    <name evidence="3" type="ORF">LXN57_19465</name>
</gene>
<keyword evidence="4" id="KW-1185">Reference proteome</keyword>
<dbReference type="PANTHER" id="PTHR39428">
    <property type="entry name" value="F420H(2)-DEPENDENT QUINONE REDUCTASE RV1261C"/>
    <property type="match status" value="1"/>
</dbReference>
<proteinExistence type="inferred from homology"/>
<name>A0ABT0Y2P7_9ACTN</name>
<dbReference type="InterPro" id="IPR012349">
    <property type="entry name" value="Split_barrel_FMN-bd"/>
</dbReference>
<dbReference type="PANTHER" id="PTHR39428:SF1">
    <property type="entry name" value="F420H(2)-DEPENDENT QUINONE REDUCTASE RV1261C"/>
    <property type="match status" value="1"/>
</dbReference>
<dbReference type="Gene3D" id="2.30.110.10">
    <property type="entry name" value="Electron Transport, Fmn-binding Protein, Chain A"/>
    <property type="match status" value="1"/>
</dbReference>
<accession>A0ABT0Y2P7</accession>